<keyword evidence="4" id="KW-1185">Reference proteome</keyword>
<dbReference type="Proteomes" id="UP001144673">
    <property type="component" value="Chromosome 5"/>
</dbReference>
<name>A0A9W8UK43_AKAMU</name>
<gene>
    <name evidence="3" type="ORF">LMH87_010033</name>
</gene>
<dbReference type="InterPro" id="IPR049192">
    <property type="entry name" value="DUF4246_C"/>
</dbReference>
<evidence type="ECO:0000313" key="4">
    <source>
        <dbReference type="Proteomes" id="UP001144673"/>
    </source>
</evidence>
<dbReference type="GeneID" id="80897192"/>
<dbReference type="Pfam" id="PF14033">
    <property type="entry name" value="DUF4246"/>
    <property type="match status" value="1"/>
</dbReference>
<feature type="domain" description="DUF4246" evidence="2">
    <location>
        <begin position="25"/>
        <end position="84"/>
    </location>
</feature>
<evidence type="ECO:0000256" key="1">
    <source>
        <dbReference type="SAM" id="MobiDB-lite"/>
    </source>
</evidence>
<evidence type="ECO:0000259" key="2">
    <source>
        <dbReference type="Pfam" id="PF14033"/>
    </source>
</evidence>
<dbReference type="EMBL" id="JAJHUN010000008">
    <property type="protein sequence ID" value="KAJ4153549.1"/>
    <property type="molecule type" value="Genomic_DNA"/>
</dbReference>
<accession>A0A9W8UK43</accession>
<sequence>MAQRARRSSFFAETEGDGEDNVQFDNIGRQELAWSTDSPRKRPALLPPKVDHKFYTLSIEKNFAGKGLQIIVEIGSIELTPGSPD</sequence>
<feature type="region of interest" description="Disordered" evidence="1">
    <location>
        <begin position="1"/>
        <end position="25"/>
    </location>
</feature>
<evidence type="ECO:0000313" key="3">
    <source>
        <dbReference type="EMBL" id="KAJ4153549.1"/>
    </source>
</evidence>
<dbReference type="AlphaFoldDB" id="A0A9W8UK43"/>
<organism evidence="3 4">
    <name type="scientific">Akanthomyces muscarius</name>
    <name type="common">Entomopathogenic fungus</name>
    <name type="synonym">Lecanicillium muscarium</name>
    <dbReference type="NCBI Taxonomy" id="2231603"/>
    <lineage>
        <taxon>Eukaryota</taxon>
        <taxon>Fungi</taxon>
        <taxon>Dikarya</taxon>
        <taxon>Ascomycota</taxon>
        <taxon>Pezizomycotina</taxon>
        <taxon>Sordariomycetes</taxon>
        <taxon>Hypocreomycetidae</taxon>
        <taxon>Hypocreales</taxon>
        <taxon>Cordycipitaceae</taxon>
        <taxon>Akanthomyces</taxon>
    </lineage>
</organism>
<dbReference type="RefSeq" id="XP_056054207.1">
    <property type="nucleotide sequence ID" value="XM_056197127.1"/>
</dbReference>
<reference evidence="3" key="1">
    <citation type="journal article" date="2023" name="Access Microbiol">
        <title>De-novo genome assembly for Akanthomyces muscarius, a biocontrol agent of insect agricultural pests.</title>
        <authorList>
            <person name="Erdos Z."/>
            <person name="Studholme D.J."/>
            <person name="Raymond B."/>
            <person name="Sharma M."/>
        </authorList>
    </citation>
    <scope>NUCLEOTIDE SEQUENCE</scope>
    <source>
        <strain evidence="3">Ve6</strain>
    </source>
</reference>
<comment type="caution">
    <text evidence="3">The sequence shown here is derived from an EMBL/GenBank/DDBJ whole genome shotgun (WGS) entry which is preliminary data.</text>
</comment>
<dbReference type="KEGG" id="amus:LMH87_010033"/>
<proteinExistence type="predicted"/>
<protein>
    <recommendedName>
        <fullName evidence="2">DUF4246 domain-containing protein</fullName>
    </recommendedName>
</protein>